<dbReference type="RefSeq" id="WP_006005885.1">
    <property type="nucleotide sequence ID" value="NZ_DS996355.1"/>
</dbReference>
<dbReference type="HOGENOM" id="CLU_2449812_0_0_7"/>
<dbReference type="EMBL" id="ABXU01000030">
    <property type="protein sequence ID" value="EEB33773.1"/>
    <property type="molecule type" value="Genomic_DNA"/>
</dbReference>
<name>B6WT83_9BACT</name>
<organism evidence="1 2">
    <name type="scientific">Desulfovibrio piger ATCC 29098</name>
    <dbReference type="NCBI Taxonomy" id="411464"/>
    <lineage>
        <taxon>Bacteria</taxon>
        <taxon>Pseudomonadati</taxon>
        <taxon>Thermodesulfobacteriota</taxon>
        <taxon>Desulfovibrionia</taxon>
        <taxon>Desulfovibrionales</taxon>
        <taxon>Desulfovibrionaceae</taxon>
        <taxon>Desulfovibrio</taxon>
    </lineage>
</organism>
<gene>
    <name evidence="1" type="ORF">DESPIG_01288</name>
</gene>
<evidence type="ECO:0000313" key="2">
    <source>
        <dbReference type="Proteomes" id="UP000003676"/>
    </source>
</evidence>
<sequence>MSQLMTQEEERAEQARLDEAERLDWFEMMQSPAAERIWLQLLQELGAGRLMVTENDMRMRNIADQILNRMAQAVPDIYIRIVCKLQGIQ</sequence>
<reference evidence="1 2" key="1">
    <citation type="submission" date="2008-10" db="EMBL/GenBank/DDBJ databases">
        <title>Draft genome sequence of Desulvovibrio piger (ATCC 29098).</title>
        <authorList>
            <person name="Sudarsanam P."/>
            <person name="Ley R."/>
            <person name="Guruge J."/>
            <person name="Turnbaugh P.J."/>
            <person name="Mahowald M."/>
            <person name="Liep D."/>
            <person name="Gordon J."/>
        </authorList>
    </citation>
    <scope>NUCLEOTIDE SEQUENCE [LARGE SCALE GENOMIC DNA]</scope>
    <source>
        <strain evidence="1 2">ATCC 29098</strain>
    </source>
</reference>
<dbReference type="eggNOG" id="ENOG5032980">
    <property type="taxonomic scope" value="Bacteria"/>
</dbReference>
<accession>B6WT83</accession>
<evidence type="ECO:0000313" key="1">
    <source>
        <dbReference type="EMBL" id="EEB33773.1"/>
    </source>
</evidence>
<dbReference type="AlphaFoldDB" id="B6WT83"/>
<proteinExistence type="predicted"/>
<protein>
    <submittedName>
        <fullName evidence="1">Uncharacterized protein</fullName>
    </submittedName>
</protein>
<dbReference type="Proteomes" id="UP000003676">
    <property type="component" value="Unassembled WGS sequence"/>
</dbReference>
<reference evidence="1 2" key="2">
    <citation type="submission" date="2008-10" db="EMBL/GenBank/DDBJ databases">
        <authorList>
            <person name="Fulton L."/>
            <person name="Clifton S."/>
            <person name="Fulton B."/>
            <person name="Xu J."/>
            <person name="Minx P."/>
            <person name="Pepin K.H."/>
            <person name="Johnson M."/>
            <person name="Bhonagiri V."/>
            <person name="Nash W.E."/>
            <person name="Mardis E.R."/>
            <person name="Wilson R.K."/>
        </authorList>
    </citation>
    <scope>NUCLEOTIDE SEQUENCE [LARGE SCALE GENOMIC DNA]</scope>
    <source>
        <strain evidence="1 2">ATCC 29098</strain>
    </source>
</reference>
<comment type="caution">
    <text evidence="1">The sequence shown here is derived from an EMBL/GenBank/DDBJ whole genome shotgun (WGS) entry which is preliminary data.</text>
</comment>